<feature type="domain" description="Arf-GAP" evidence="7">
    <location>
        <begin position="27"/>
        <end position="69"/>
    </location>
</feature>
<dbReference type="Pfam" id="PF01412">
    <property type="entry name" value="ArfGap"/>
    <property type="match status" value="1"/>
</dbReference>
<comment type="activity regulation">
    <text evidence="5">GAP activity stimulated by phosphatidylinositol 4,5-bisphosphate (PIP2) and phosphatidic acid.</text>
</comment>
<evidence type="ECO:0000256" key="5">
    <source>
        <dbReference type="RuleBase" id="RU369028"/>
    </source>
</evidence>
<dbReference type="PANTHER" id="PTHR23180:SF407">
    <property type="entry name" value="ARF-GAP WITH COILED-COIL, ANK REPEAT AND PH DOMAIN-CONTAINING PROTEIN 3"/>
    <property type="match status" value="1"/>
</dbReference>
<dbReference type="EMBL" id="JAMKFB020000023">
    <property type="protein sequence ID" value="KAL0157813.1"/>
    <property type="molecule type" value="Genomic_DNA"/>
</dbReference>
<feature type="non-terminal residue" evidence="8">
    <location>
        <position position="69"/>
    </location>
</feature>
<keyword evidence="9" id="KW-1185">Reference proteome</keyword>
<evidence type="ECO:0000256" key="2">
    <source>
        <dbReference type="ARBA" id="ARBA00022771"/>
    </source>
</evidence>
<keyword evidence="1 5" id="KW-0479">Metal-binding</keyword>
<organism evidence="8 9">
    <name type="scientific">Cirrhinus mrigala</name>
    <name type="common">Mrigala</name>
    <dbReference type="NCBI Taxonomy" id="683832"/>
    <lineage>
        <taxon>Eukaryota</taxon>
        <taxon>Metazoa</taxon>
        <taxon>Chordata</taxon>
        <taxon>Craniata</taxon>
        <taxon>Vertebrata</taxon>
        <taxon>Euteleostomi</taxon>
        <taxon>Actinopterygii</taxon>
        <taxon>Neopterygii</taxon>
        <taxon>Teleostei</taxon>
        <taxon>Ostariophysi</taxon>
        <taxon>Cypriniformes</taxon>
        <taxon>Cyprinidae</taxon>
        <taxon>Labeoninae</taxon>
        <taxon>Labeonini</taxon>
        <taxon>Cirrhinus</taxon>
    </lineage>
</organism>
<dbReference type="InterPro" id="IPR045258">
    <property type="entry name" value="ACAP1/2/3-like"/>
</dbReference>
<comment type="caution">
    <text evidence="8">The sequence shown here is derived from an EMBL/GenBank/DDBJ whole genome shotgun (WGS) entry which is preliminary data.</text>
</comment>
<dbReference type="InterPro" id="IPR001164">
    <property type="entry name" value="ArfGAP_dom"/>
</dbReference>
<keyword evidence="5" id="KW-0040">ANK repeat</keyword>
<name>A0ABD0N864_CIRMR</name>
<feature type="region of interest" description="Disordered" evidence="6">
    <location>
        <begin position="1"/>
        <end position="25"/>
    </location>
</feature>
<gene>
    <name evidence="8" type="ORF">M9458_045889</name>
</gene>
<keyword evidence="2 4" id="KW-0863">Zinc-finger</keyword>
<evidence type="ECO:0000256" key="4">
    <source>
        <dbReference type="PROSITE-ProRule" id="PRU00288"/>
    </source>
</evidence>
<feature type="compositionally biased region" description="Polar residues" evidence="6">
    <location>
        <begin position="1"/>
        <end position="15"/>
    </location>
</feature>
<dbReference type="SUPFAM" id="SSF57863">
    <property type="entry name" value="ArfGap/RecO-like zinc finger"/>
    <property type="match status" value="1"/>
</dbReference>
<comment type="domain">
    <text evidence="5">The BAR domain mediates homodimerization, it can neither bind membrane nor impart curvature, but instead requires the neighboring PH domain to achieve these functions.</text>
</comment>
<evidence type="ECO:0000313" key="9">
    <source>
        <dbReference type="Proteomes" id="UP001529510"/>
    </source>
</evidence>
<evidence type="ECO:0000313" key="8">
    <source>
        <dbReference type="EMBL" id="KAL0157813.1"/>
    </source>
</evidence>
<proteinExistence type="predicted"/>
<protein>
    <recommendedName>
        <fullName evidence="5">Arf-GAP with coiled-coil, ANK repeat and PH domain-containing protein</fullName>
        <shortName evidence="5">Cnt-b</shortName>
    </recommendedName>
    <alternativeName>
        <fullName evidence="5">Centaurin-beta</fullName>
    </alternativeName>
</protein>
<dbReference type="AlphaFoldDB" id="A0ABD0N864"/>
<feature type="non-terminal residue" evidence="8">
    <location>
        <position position="1"/>
    </location>
</feature>
<evidence type="ECO:0000256" key="3">
    <source>
        <dbReference type="ARBA" id="ARBA00022833"/>
    </source>
</evidence>
<accession>A0ABD0N864</accession>
<sequence length="69" mass="7468">RLDRTASPSISSIDSANEPRERSGRGESILQRILCLPGNQQCCDCGQADPRWASINLGVLLCIECSGIH</sequence>
<keyword evidence="5" id="KW-0677">Repeat</keyword>
<keyword evidence="5" id="KW-0343">GTPase activation</keyword>
<dbReference type="InterPro" id="IPR037278">
    <property type="entry name" value="ARFGAP/RecO"/>
</dbReference>
<comment type="function">
    <text evidence="5">GTPase-activating protein for the ADP ribosylation factor family.</text>
</comment>
<dbReference type="PRINTS" id="PR00405">
    <property type="entry name" value="REVINTRACTNG"/>
</dbReference>
<dbReference type="GO" id="GO:0010008">
    <property type="term" value="C:endosome membrane"/>
    <property type="evidence" value="ECO:0007669"/>
    <property type="project" value="UniProtKB-SubCell"/>
</dbReference>
<evidence type="ECO:0000256" key="6">
    <source>
        <dbReference type="SAM" id="MobiDB-lite"/>
    </source>
</evidence>
<dbReference type="PROSITE" id="PS50115">
    <property type="entry name" value="ARFGAP"/>
    <property type="match status" value="1"/>
</dbReference>
<evidence type="ECO:0000259" key="7">
    <source>
        <dbReference type="PROSITE" id="PS50115"/>
    </source>
</evidence>
<keyword evidence="5" id="KW-0967">Endosome</keyword>
<evidence type="ECO:0000256" key="1">
    <source>
        <dbReference type="ARBA" id="ARBA00022723"/>
    </source>
</evidence>
<dbReference type="GO" id="GO:0008270">
    <property type="term" value="F:zinc ion binding"/>
    <property type="evidence" value="ECO:0007669"/>
    <property type="project" value="UniProtKB-KW"/>
</dbReference>
<dbReference type="InterPro" id="IPR038508">
    <property type="entry name" value="ArfGAP_dom_sf"/>
</dbReference>
<dbReference type="Proteomes" id="UP001529510">
    <property type="component" value="Unassembled WGS sequence"/>
</dbReference>
<dbReference type="Gene3D" id="1.10.220.150">
    <property type="entry name" value="Arf GTPase activating protein"/>
    <property type="match status" value="1"/>
</dbReference>
<comment type="domain">
    <text evidence="5">PH domain binds phospholipids including phosphatidic acid, phosphatidylinositol 3-phosphate, phosphatidylinositol 3,5-bisphosphate (PIP2) and phosphatidylinositol 3,4,5-trisphosphate (PIP3). May mediate protein binding to PIP2 or PIP3 containing membranes.</text>
</comment>
<dbReference type="PANTHER" id="PTHR23180">
    <property type="entry name" value="CENTAURIN/ARF"/>
    <property type="match status" value="1"/>
</dbReference>
<comment type="subcellular location">
    <subcellularLocation>
        <location evidence="5">Endosome membrane</location>
        <topology evidence="5">Peripheral membrane protein</topology>
    </subcellularLocation>
</comment>
<dbReference type="GO" id="GO:0005096">
    <property type="term" value="F:GTPase activator activity"/>
    <property type="evidence" value="ECO:0007669"/>
    <property type="project" value="UniProtKB-KW"/>
</dbReference>
<reference evidence="8 9" key="1">
    <citation type="submission" date="2024-05" db="EMBL/GenBank/DDBJ databases">
        <title>Genome sequencing and assembly of Indian major carp, Cirrhinus mrigala (Hamilton, 1822).</title>
        <authorList>
            <person name="Mohindra V."/>
            <person name="Chowdhury L.M."/>
            <person name="Lal K."/>
            <person name="Jena J.K."/>
        </authorList>
    </citation>
    <scope>NUCLEOTIDE SEQUENCE [LARGE SCALE GENOMIC DNA]</scope>
    <source>
        <strain evidence="8">CM1030</strain>
        <tissue evidence="8">Blood</tissue>
    </source>
</reference>
<keyword evidence="3 5" id="KW-0862">Zinc</keyword>